<gene>
    <name evidence="10" type="ORF">HUT05_44910</name>
</gene>
<dbReference type="PROSITE" id="PS51374">
    <property type="entry name" value="NDPK_LIKE"/>
    <property type="match status" value="2"/>
</dbReference>
<dbReference type="GO" id="GO:0004550">
    <property type="term" value="F:nucleoside diphosphate kinase activity"/>
    <property type="evidence" value="ECO:0007669"/>
    <property type="project" value="UniProtKB-EC"/>
</dbReference>
<proteinExistence type="inferred from homology"/>
<organism evidence="10 11">
    <name type="scientific">Streptomyces chartreusis</name>
    <dbReference type="NCBI Taxonomy" id="1969"/>
    <lineage>
        <taxon>Bacteria</taxon>
        <taxon>Bacillati</taxon>
        <taxon>Actinomycetota</taxon>
        <taxon>Actinomycetes</taxon>
        <taxon>Kitasatosporales</taxon>
        <taxon>Streptomycetaceae</taxon>
        <taxon>Streptomyces</taxon>
    </lineage>
</organism>
<evidence type="ECO:0000313" key="11">
    <source>
        <dbReference type="Proteomes" id="UP000509418"/>
    </source>
</evidence>
<feature type="domain" description="Nucleoside diphosphate kinase-like" evidence="9">
    <location>
        <begin position="12"/>
        <end position="167"/>
    </location>
</feature>
<keyword evidence="11" id="KW-1185">Reference proteome</keyword>
<comment type="caution">
    <text evidence="7">Lacks conserved residue(s) required for the propagation of feature annotation.</text>
</comment>
<comment type="similarity">
    <text evidence="2 7 8">Belongs to the NDK family.</text>
</comment>
<dbReference type="InterPro" id="IPR034907">
    <property type="entry name" value="NDK-like_dom"/>
</dbReference>
<evidence type="ECO:0000256" key="5">
    <source>
        <dbReference type="ARBA" id="ARBA00022777"/>
    </source>
</evidence>
<dbReference type="PRINTS" id="PR01243">
    <property type="entry name" value="NUCDPKINASE"/>
</dbReference>
<keyword evidence="5 10" id="KW-0418">Kinase</keyword>
<dbReference type="Proteomes" id="UP000509418">
    <property type="component" value="Chromosome"/>
</dbReference>
<dbReference type="GO" id="GO:0006241">
    <property type="term" value="P:CTP biosynthetic process"/>
    <property type="evidence" value="ECO:0007669"/>
    <property type="project" value="InterPro"/>
</dbReference>
<protein>
    <recommendedName>
        <fullName evidence="3">nucleoside-diphosphate kinase</fullName>
        <ecNumber evidence="3">2.7.4.6</ecNumber>
    </recommendedName>
</protein>
<reference evidence="10 11" key="1">
    <citation type="submission" date="2020-06" db="EMBL/GenBank/DDBJ databases">
        <title>Genome mining for natural products.</title>
        <authorList>
            <person name="Zhang B."/>
            <person name="Shi J."/>
            <person name="Ge H."/>
        </authorList>
    </citation>
    <scope>NUCLEOTIDE SEQUENCE [LARGE SCALE GENOMIC DNA]</scope>
    <source>
        <strain evidence="10 11">NA02069</strain>
    </source>
</reference>
<dbReference type="SMART" id="SM00562">
    <property type="entry name" value="NDK"/>
    <property type="match status" value="2"/>
</dbReference>
<dbReference type="AlphaFoldDB" id="A0A7H8TLD2"/>
<name>A0A7H8TLD2_STRCX</name>
<evidence type="ECO:0000256" key="6">
    <source>
        <dbReference type="ARBA" id="ARBA00023080"/>
    </source>
</evidence>
<evidence type="ECO:0000256" key="2">
    <source>
        <dbReference type="ARBA" id="ARBA00008142"/>
    </source>
</evidence>
<evidence type="ECO:0000256" key="1">
    <source>
        <dbReference type="ARBA" id="ARBA00001946"/>
    </source>
</evidence>
<evidence type="ECO:0000256" key="7">
    <source>
        <dbReference type="PROSITE-ProRule" id="PRU00706"/>
    </source>
</evidence>
<dbReference type="GO" id="GO:0006228">
    <property type="term" value="P:UTP biosynthetic process"/>
    <property type="evidence" value="ECO:0007669"/>
    <property type="project" value="InterPro"/>
</dbReference>
<evidence type="ECO:0000313" key="10">
    <source>
        <dbReference type="EMBL" id="QKZ23878.1"/>
    </source>
</evidence>
<dbReference type="EMBL" id="CP056041">
    <property type="protein sequence ID" value="QKZ23878.1"/>
    <property type="molecule type" value="Genomic_DNA"/>
</dbReference>
<evidence type="ECO:0000256" key="3">
    <source>
        <dbReference type="ARBA" id="ARBA00012966"/>
    </source>
</evidence>
<dbReference type="EC" id="2.7.4.6" evidence="3"/>
<dbReference type="PANTHER" id="PTHR11349">
    <property type="entry name" value="NUCLEOSIDE DIPHOSPHATE KINASE"/>
    <property type="match status" value="1"/>
</dbReference>
<evidence type="ECO:0000256" key="8">
    <source>
        <dbReference type="RuleBase" id="RU004011"/>
    </source>
</evidence>
<dbReference type="Pfam" id="PF00334">
    <property type="entry name" value="NDK"/>
    <property type="match status" value="2"/>
</dbReference>
<dbReference type="SUPFAM" id="SSF54919">
    <property type="entry name" value="Nucleoside diphosphate kinase, NDK"/>
    <property type="match status" value="2"/>
</dbReference>
<sequence>MSGAVVDGIDFDHRAVILCKPDAVVRGLVNRILGMISDAGIAVTDRMDLVAQPWQPHVVYRDLLADTGRRDLRDLPAYIDAAYAGQTITVALAHGEPGVHARIRQLIGHTDPTLAVPGTIRGDFGDDSTAAARAERRLVRNLVHTSDDPAGARREYGTWYGPGRTLRVSDFDRCSMILCKPDAVQRGLVDAVLERIAAAGVTVANRMDVVVQPWQAHVHYWDLLVDADWFPDRNIPQCLDDAYAGKPVTVALAYGEPGIHPLLRQLIGHFDPTRAAAGTIRGDFGNDSLEAALAEKRLVHNLVHTSDDPDAARRDFGTWFGAARRDLLTSPTGVPLQPAHANR</sequence>
<keyword evidence="4" id="KW-0808">Transferase</keyword>
<feature type="domain" description="Nucleoside diphosphate kinase-like" evidence="9">
    <location>
        <begin position="172"/>
        <end position="324"/>
    </location>
</feature>
<evidence type="ECO:0000256" key="4">
    <source>
        <dbReference type="ARBA" id="ARBA00022679"/>
    </source>
</evidence>
<dbReference type="InterPro" id="IPR001564">
    <property type="entry name" value="Nucleoside_diP_kinase"/>
</dbReference>
<dbReference type="InterPro" id="IPR036850">
    <property type="entry name" value="NDK-like_dom_sf"/>
</dbReference>
<comment type="cofactor">
    <cofactor evidence="1">
        <name>Mg(2+)</name>
        <dbReference type="ChEBI" id="CHEBI:18420"/>
    </cofactor>
</comment>
<accession>A0A7H8TLD2</accession>
<evidence type="ECO:0000259" key="9">
    <source>
        <dbReference type="SMART" id="SM00562"/>
    </source>
</evidence>
<dbReference type="Gene3D" id="3.30.70.141">
    <property type="entry name" value="Nucleoside diphosphate kinase-like domain"/>
    <property type="match status" value="2"/>
</dbReference>
<keyword evidence="6" id="KW-0546">Nucleotide metabolism</keyword>
<dbReference type="GO" id="GO:0006183">
    <property type="term" value="P:GTP biosynthetic process"/>
    <property type="evidence" value="ECO:0007669"/>
    <property type="project" value="InterPro"/>
</dbReference>